<dbReference type="PANTHER" id="PTHR42883">
    <property type="entry name" value="GLUCOSE-1-PHOSPHATE THYMIDYLTRANSFERASE"/>
    <property type="match status" value="1"/>
</dbReference>
<dbReference type="Pfam" id="PF00483">
    <property type="entry name" value="NTP_transferase"/>
    <property type="match status" value="1"/>
</dbReference>
<dbReference type="Gene3D" id="3.90.550.10">
    <property type="entry name" value="Spore Coat Polysaccharide Biosynthesis Protein SpsA, Chain A"/>
    <property type="match status" value="1"/>
</dbReference>
<dbReference type="Gene3D" id="2.160.10.10">
    <property type="entry name" value="Hexapeptide repeat proteins"/>
    <property type="match status" value="1"/>
</dbReference>
<dbReference type="InterPro" id="IPR005908">
    <property type="entry name" value="G1P_thy_trans_l"/>
</dbReference>
<dbReference type="PANTHER" id="PTHR42883:SF2">
    <property type="entry name" value="THYMIDYLYLTRANSFERASE"/>
    <property type="match status" value="1"/>
</dbReference>
<accession>A0A977KBH1</accession>
<dbReference type="Proteomes" id="UP001063698">
    <property type="component" value="Chromosome"/>
</dbReference>
<gene>
    <name evidence="2" type="ORF">IPA_05555</name>
</gene>
<dbReference type="KEGG" id="ipc:IPA_05555"/>
<evidence type="ECO:0000259" key="1">
    <source>
        <dbReference type="Pfam" id="PF00483"/>
    </source>
</evidence>
<name>A0A977KBH1_9CREN</name>
<evidence type="ECO:0000313" key="3">
    <source>
        <dbReference type="Proteomes" id="UP001063698"/>
    </source>
</evidence>
<feature type="domain" description="Nucleotidyl transferase" evidence="1">
    <location>
        <begin position="3"/>
        <end position="233"/>
    </location>
</feature>
<dbReference type="CDD" id="cd04189">
    <property type="entry name" value="G1P_TT_long"/>
    <property type="match status" value="1"/>
</dbReference>
<dbReference type="AlphaFoldDB" id="A0A977KBH1"/>
<proteinExistence type="predicted"/>
<dbReference type="EMBL" id="CP006868">
    <property type="protein sequence ID" value="UXD21575.1"/>
    <property type="molecule type" value="Genomic_DNA"/>
</dbReference>
<evidence type="ECO:0000313" key="2">
    <source>
        <dbReference type="EMBL" id="UXD21575.1"/>
    </source>
</evidence>
<dbReference type="InterPro" id="IPR005835">
    <property type="entry name" value="NTP_transferase_dom"/>
</dbReference>
<dbReference type="InterPro" id="IPR029044">
    <property type="entry name" value="Nucleotide-diphossugar_trans"/>
</dbReference>
<organism evidence="2 3">
    <name type="scientific">Ignicoccus pacificus DSM 13166</name>
    <dbReference type="NCBI Taxonomy" id="940294"/>
    <lineage>
        <taxon>Archaea</taxon>
        <taxon>Thermoproteota</taxon>
        <taxon>Thermoprotei</taxon>
        <taxon>Desulfurococcales</taxon>
        <taxon>Desulfurococcaceae</taxon>
        <taxon>Ignicoccus</taxon>
    </lineage>
</organism>
<protein>
    <submittedName>
        <fullName evidence="2">Glucose-1-phosphate thymidylyltransferase</fullName>
    </submittedName>
</protein>
<reference evidence="2" key="1">
    <citation type="submission" date="2013-11" db="EMBL/GenBank/DDBJ databases">
        <title>Comparative genomics of Ignicoccus.</title>
        <authorList>
            <person name="Podar M."/>
        </authorList>
    </citation>
    <scope>NUCLEOTIDE SEQUENCE</scope>
    <source>
        <strain evidence="2">DSM 13166</strain>
    </source>
</reference>
<dbReference type="NCBIfam" id="TIGR01208">
    <property type="entry name" value="rmlA_long"/>
    <property type="match status" value="1"/>
</dbReference>
<keyword evidence="3" id="KW-1185">Reference proteome</keyword>
<sequence>MHGIILAAGEGKRLRPITFSLPKPLIPLLGKPLLAYGIEQLKRLGINEVSLVVGWLGFAFKERLGNEFLGVKIDYVTQEERLGIAHAISLVIKERDLKEDFIVYLGDNIIDEEWVPKFKKLIEKEDYDSVIFLAKVPDPRRFGVAIIKDGKIVGFVEKPKEPPSQYALIGLYYFRDPEEYMKCFSTLKPSARGEYEITDIINCYIKNNKKIGFVTIERWWKDAGKPKDLIEAMIILMDMYLKEPKILGEVKGEVIGNVYVEKGAIIEGKVYGPAYIGEGVVVGPDSVIEHYVDLERGSRVQGGSISRSLILDEASLNLGVSRMIDSIIGMKSQVYVDPSLRTIIKMMAAQESSLELK</sequence>
<dbReference type="SUPFAM" id="SSF53448">
    <property type="entry name" value="Nucleotide-diphospho-sugar transferases"/>
    <property type="match status" value="1"/>
</dbReference>